<keyword evidence="3" id="KW-1185">Reference proteome</keyword>
<reference evidence="3" key="1">
    <citation type="journal article" date="2019" name="Int. J. Syst. Evol. Microbiol.">
        <title>The Global Catalogue of Microorganisms (GCM) 10K type strain sequencing project: providing services to taxonomists for standard genome sequencing and annotation.</title>
        <authorList>
            <consortium name="The Broad Institute Genomics Platform"/>
            <consortium name="The Broad Institute Genome Sequencing Center for Infectious Disease"/>
            <person name="Wu L."/>
            <person name="Ma J."/>
        </authorList>
    </citation>
    <scope>NUCLEOTIDE SEQUENCE [LARGE SCALE GENOMIC DNA]</scope>
    <source>
        <strain evidence="3">JCM 18961</strain>
    </source>
</reference>
<evidence type="ECO:0008006" key="4">
    <source>
        <dbReference type="Google" id="ProtNLM"/>
    </source>
</evidence>
<name>A0ABP8Y6D5_9MICO</name>
<dbReference type="Proteomes" id="UP001500556">
    <property type="component" value="Unassembled WGS sequence"/>
</dbReference>
<sequence length="290" mass="28449">MPSARFRLSAAAAVAVLGAGLFLAGPASAAPGTTITLDPSDVVMSDEVLNASGTCAPGSLTAVVTVSQNGTEVARESVDVAKVDLSYSADLDVSKGTFGAANATVTCFRYDESAPLGTASAQFLLASDLLFDEIDVTVNPSTVAIGSKFTVTAACAPGTTTATVMAGVGDNDNPFLDETVTPAADGTVSFTGTLEPGTENLEPGDAGALVVCGDIDNPDALGFGEFTITAAPASAIPAAVPGAAPAAAPAARPELAATGSDNGPLAGLGGALLLLGVGAHVLRRRADLKA</sequence>
<accession>A0ABP8Y6D5</accession>
<evidence type="ECO:0000256" key="1">
    <source>
        <dbReference type="SAM" id="SignalP"/>
    </source>
</evidence>
<dbReference type="EMBL" id="BAABLO010000005">
    <property type="protein sequence ID" value="GAA4721593.1"/>
    <property type="molecule type" value="Genomic_DNA"/>
</dbReference>
<comment type="caution">
    <text evidence="2">The sequence shown here is derived from an EMBL/GenBank/DDBJ whole genome shotgun (WGS) entry which is preliminary data.</text>
</comment>
<organism evidence="2 3">
    <name type="scientific">Pedococcus ginsenosidimutans</name>
    <dbReference type="NCBI Taxonomy" id="490570"/>
    <lineage>
        <taxon>Bacteria</taxon>
        <taxon>Bacillati</taxon>
        <taxon>Actinomycetota</taxon>
        <taxon>Actinomycetes</taxon>
        <taxon>Micrococcales</taxon>
        <taxon>Intrasporangiaceae</taxon>
        <taxon>Pedococcus</taxon>
    </lineage>
</organism>
<evidence type="ECO:0000313" key="3">
    <source>
        <dbReference type="Proteomes" id="UP001500556"/>
    </source>
</evidence>
<proteinExistence type="predicted"/>
<dbReference type="NCBIfam" id="TIGR01167">
    <property type="entry name" value="LPXTG_anchor"/>
    <property type="match status" value="1"/>
</dbReference>
<protein>
    <recommendedName>
        <fullName evidence="4">Gram-positive cocci surface proteins LPxTG domain-containing protein</fullName>
    </recommendedName>
</protein>
<gene>
    <name evidence="2" type="ORF">GCM10025782_19200</name>
</gene>
<feature type="chain" id="PRO_5047044186" description="Gram-positive cocci surface proteins LPxTG domain-containing protein" evidence="1">
    <location>
        <begin position="30"/>
        <end position="290"/>
    </location>
</feature>
<feature type="signal peptide" evidence="1">
    <location>
        <begin position="1"/>
        <end position="29"/>
    </location>
</feature>
<evidence type="ECO:0000313" key="2">
    <source>
        <dbReference type="EMBL" id="GAA4721593.1"/>
    </source>
</evidence>
<dbReference type="RefSeq" id="WP_345502813.1">
    <property type="nucleotide sequence ID" value="NZ_BAABLO010000005.1"/>
</dbReference>
<keyword evidence="1" id="KW-0732">Signal</keyword>